<dbReference type="EMBL" id="CYGY02000025">
    <property type="protein sequence ID" value="SIT40916.1"/>
    <property type="molecule type" value="Genomic_DNA"/>
</dbReference>
<keyword evidence="7" id="KW-0113">Calvin cycle</keyword>
<evidence type="ECO:0000256" key="3">
    <source>
        <dbReference type="ARBA" id="ARBA00004818"/>
    </source>
</evidence>
<evidence type="ECO:0000256" key="9">
    <source>
        <dbReference type="ARBA" id="ARBA00022801"/>
    </source>
</evidence>
<evidence type="ECO:0000256" key="7">
    <source>
        <dbReference type="ARBA" id="ARBA00022567"/>
    </source>
</evidence>
<dbReference type="GO" id="GO:0006281">
    <property type="term" value="P:DNA repair"/>
    <property type="evidence" value="ECO:0007669"/>
    <property type="project" value="TreeGrafter"/>
</dbReference>
<dbReference type="FunFam" id="3.40.50.1000:FF:000022">
    <property type="entry name" value="Phosphoglycolate phosphatase"/>
    <property type="match status" value="1"/>
</dbReference>
<dbReference type="PANTHER" id="PTHR43434">
    <property type="entry name" value="PHOSPHOGLYCOLATE PHOSPHATASE"/>
    <property type="match status" value="1"/>
</dbReference>
<evidence type="ECO:0000256" key="1">
    <source>
        <dbReference type="ARBA" id="ARBA00000830"/>
    </source>
</evidence>
<reference evidence="14" key="1">
    <citation type="submission" date="2016-12" db="EMBL/GenBank/DDBJ databases">
        <authorList>
            <person name="Moulin L."/>
        </authorList>
    </citation>
    <scope>NUCLEOTIDE SEQUENCE [LARGE SCALE GENOMIC DNA]</scope>
    <source>
        <strain evidence="14">STM 7183</strain>
    </source>
</reference>
<sequence length="224" mass="24625">MRVMKTRLVTFDLDGTLIDTAPELALAVNRVLDGYGYPAVTLDTVIGHIGNGTRVLMQRVLTGLGVEADIVLDQIMPVFDAHYDAIAGTTAQPYPRVHDALARLRSADMHMAVVTNKDYRFAQRLLQQAKLAPYFDVVLGGDSLPYRKPHPLPIRYCLDHLKVPGHAAAHLGDSRTDVQSARRAGVAAWVVPYGYNHGEPIANARPDRVFATIDEMADHVVSLH</sequence>
<name>A0A1N7S0Q3_9BURK</name>
<dbReference type="NCBIfam" id="TIGR01549">
    <property type="entry name" value="HAD-SF-IA-v1"/>
    <property type="match status" value="1"/>
</dbReference>
<keyword evidence="8 13" id="KW-0479">Metal-binding</keyword>
<dbReference type="Pfam" id="PF13419">
    <property type="entry name" value="HAD_2"/>
    <property type="match status" value="1"/>
</dbReference>
<comment type="subunit">
    <text evidence="5">Homotrimer.</text>
</comment>
<dbReference type="InterPro" id="IPR050155">
    <property type="entry name" value="HAD-like_hydrolase_sf"/>
</dbReference>
<evidence type="ECO:0000256" key="10">
    <source>
        <dbReference type="ARBA" id="ARBA00022842"/>
    </source>
</evidence>
<evidence type="ECO:0000313" key="14">
    <source>
        <dbReference type="EMBL" id="SIT40916.1"/>
    </source>
</evidence>
<comment type="function">
    <text evidence="12 13">Specifically catalyzes the dephosphorylation of 2-phosphoglycolate. Is involved in the dissimilation of the intracellular 2-phosphoglycolate formed during the DNA repair of 3'-phosphoglycolate ends, a major class of DNA lesions induced by oxidative stress.</text>
</comment>
<dbReference type="SUPFAM" id="SSF56784">
    <property type="entry name" value="HAD-like"/>
    <property type="match status" value="1"/>
</dbReference>
<dbReference type="InterPro" id="IPR041492">
    <property type="entry name" value="HAD_2"/>
</dbReference>
<feature type="active site" description="Nucleophile" evidence="13">
    <location>
        <position position="12"/>
    </location>
</feature>
<evidence type="ECO:0000256" key="4">
    <source>
        <dbReference type="ARBA" id="ARBA00006171"/>
    </source>
</evidence>
<comment type="catalytic activity">
    <reaction evidence="1 13">
        <text>2-phosphoglycolate + H2O = glycolate + phosphate</text>
        <dbReference type="Rhea" id="RHEA:14369"/>
        <dbReference type="ChEBI" id="CHEBI:15377"/>
        <dbReference type="ChEBI" id="CHEBI:29805"/>
        <dbReference type="ChEBI" id="CHEBI:43474"/>
        <dbReference type="ChEBI" id="CHEBI:58033"/>
        <dbReference type="EC" id="3.1.3.18"/>
    </reaction>
</comment>
<dbReference type="PANTHER" id="PTHR43434:SF1">
    <property type="entry name" value="PHOSPHOGLYCOLATE PHOSPHATASE"/>
    <property type="match status" value="1"/>
</dbReference>
<proteinExistence type="inferred from homology"/>
<dbReference type="Proteomes" id="UP000195569">
    <property type="component" value="Unassembled WGS sequence"/>
</dbReference>
<keyword evidence="11 13" id="KW-0119">Carbohydrate metabolism</keyword>
<keyword evidence="10 13" id="KW-0460">Magnesium</keyword>
<dbReference type="SFLD" id="SFLDG01135">
    <property type="entry name" value="C1.5.6:_HAD__Beta-PGM__Phospha"/>
    <property type="match status" value="1"/>
</dbReference>
<feature type="binding site" evidence="13">
    <location>
        <position position="12"/>
    </location>
    <ligand>
        <name>Mg(2+)</name>
        <dbReference type="ChEBI" id="CHEBI:18420"/>
    </ligand>
</feature>
<gene>
    <name evidence="14" type="ORF">BN2476_250140</name>
</gene>
<accession>A0A1N7S0Q3</accession>
<evidence type="ECO:0000256" key="11">
    <source>
        <dbReference type="ARBA" id="ARBA00023277"/>
    </source>
</evidence>
<evidence type="ECO:0000256" key="5">
    <source>
        <dbReference type="ARBA" id="ARBA00011233"/>
    </source>
</evidence>
<evidence type="ECO:0000256" key="6">
    <source>
        <dbReference type="ARBA" id="ARBA00013078"/>
    </source>
</evidence>
<dbReference type="GO" id="GO:0005829">
    <property type="term" value="C:cytosol"/>
    <property type="evidence" value="ECO:0007669"/>
    <property type="project" value="TreeGrafter"/>
</dbReference>
<feature type="binding site" evidence="13">
    <location>
        <position position="173"/>
    </location>
    <ligand>
        <name>Mg(2+)</name>
        <dbReference type="ChEBI" id="CHEBI:18420"/>
    </ligand>
</feature>
<dbReference type="GO" id="GO:0046295">
    <property type="term" value="P:glycolate biosynthetic process"/>
    <property type="evidence" value="ECO:0007669"/>
    <property type="project" value="UniProtKB-UniRule"/>
</dbReference>
<evidence type="ECO:0000256" key="12">
    <source>
        <dbReference type="ARBA" id="ARBA00059247"/>
    </source>
</evidence>
<dbReference type="InterPro" id="IPR006439">
    <property type="entry name" value="HAD-SF_hydro_IA"/>
</dbReference>
<organism evidence="14 15">
    <name type="scientific">Paraburkholderia piptadeniae</name>
    <dbReference type="NCBI Taxonomy" id="1701573"/>
    <lineage>
        <taxon>Bacteria</taxon>
        <taxon>Pseudomonadati</taxon>
        <taxon>Pseudomonadota</taxon>
        <taxon>Betaproteobacteria</taxon>
        <taxon>Burkholderiales</taxon>
        <taxon>Burkholderiaceae</taxon>
        <taxon>Paraburkholderia</taxon>
    </lineage>
</organism>
<dbReference type="UniPathway" id="UPA00865">
    <property type="reaction ID" value="UER00834"/>
</dbReference>
<evidence type="ECO:0000256" key="13">
    <source>
        <dbReference type="HAMAP-Rule" id="MF_00495"/>
    </source>
</evidence>
<dbReference type="Gene3D" id="1.10.150.240">
    <property type="entry name" value="Putative phosphatase, domain 2"/>
    <property type="match status" value="1"/>
</dbReference>
<evidence type="ECO:0000313" key="15">
    <source>
        <dbReference type="Proteomes" id="UP000195569"/>
    </source>
</evidence>
<comment type="cofactor">
    <cofactor evidence="2 13">
        <name>Mg(2+)</name>
        <dbReference type="ChEBI" id="CHEBI:18420"/>
    </cofactor>
</comment>
<keyword evidence="9 13" id="KW-0378">Hydrolase</keyword>
<dbReference type="GO" id="GO:0008967">
    <property type="term" value="F:phosphoglycolate phosphatase activity"/>
    <property type="evidence" value="ECO:0007669"/>
    <property type="project" value="UniProtKB-UniRule"/>
</dbReference>
<dbReference type="SFLD" id="SFLDG01129">
    <property type="entry name" value="C1.5:_HAD__Beta-PGM__Phosphata"/>
    <property type="match status" value="1"/>
</dbReference>
<dbReference type="EC" id="3.1.3.18" evidence="6 13"/>
<dbReference type="GO" id="GO:0046872">
    <property type="term" value="F:metal ion binding"/>
    <property type="evidence" value="ECO:0007669"/>
    <property type="project" value="UniProtKB-KW"/>
</dbReference>
<keyword evidence="15" id="KW-1185">Reference proteome</keyword>
<dbReference type="SFLD" id="SFLDS00003">
    <property type="entry name" value="Haloacid_Dehalogenase"/>
    <property type="match status" value="1"/>
</dbReference>
<dbReference type="InterPro" id="IPR023214">
    <property type="entry name" value="HAD_sf"/>
</dbReference>
<comment type="caution">
    <text evidence="14">The sequence shown here is derived from an EMBL/GenBank/DDBJ whole genome shotgun (WGS) entry which is preliminary data.</text>
</comment>
<evidence type="ECO:0000256" key="2">
    <source>
        <dbReference type="ARBA" id="ARBA00001946"/>
    </source>
</evidence>
<dbReference type="HAMAP" id="MF_00495">
    <property type="entry name" value="GPH_hydrolase_bact"/>
    <property type="match status" value="1"/>
</dbReference>
<comment type="similarity">
    <text evidence="4 13">Belongs to the HAD-like hydrolase superfamily. CbbY/CbbZ/Gph/YieH family.</text>
</comment>
<dbReference type="InterPro" id="IPR023198">
    <property type="entry name" value="PGP-like_dom2"/>
</dbReference>
<feature type="binding site" evidence="13">
    <location>
        <position position="14"/>
    </location>
    <ligand>
        <name>Mg(2+)</name>
        <dbReference type="ChEBI" id="CHEBI:18420"/>
    </ligand>
</feature>
<dbReference type="AlphaFoldDB" id="A0A1N7S0Q3"/>
<dbReference type="Gene3D" id="3.40.50.1000">
    <property type="entry name" value="HAD superfamily/HAD-like"/>
    <property type="match status" value="1"/>
</dbReference>
<dbReference type="InterPro" id="IPR037512">
    <property type="entry name" value="PGPase_prok"/>
</dbReference>
<comment type="pathway">
    <text evidence="3 13">Organic acid metabolism; glycolate biosynthesis; glycolate from 2-phosphoglycolate: step 1/1.</text>
</comment>
<dbReference type="InterPro" id="IPR036412">
    <property type="entry name" value="HAD-like_sf"/>
</dbReference>
<dbReference type="GO" id="GO:0019253">
    <property type="term" value="P:reductive pentose-phosphate cycle"/>
    <property type="evidence" value="ECO:0007669"/>
    <property type="project" value="UniProtKB-KW"/>
</dbReference>
<evidence type="ECO:0000256" key="8">
    <source>
        <dbReference type="ARBA" id="ARBA00022723"/>
    </source>
</evidence>
<dbReference type="NCBIfam" id="TIGR01449">
    <property type="entry name" value="PGP_bact"/>
    <property type="match status" value="1"/>
</dbReference>
<protein>
    <recommendedName>
        <fullName evidence="6 13">Phosphoglycolate phosphatase</fullName>
        <shortName evidence="13">PGP</shortName>
        <shortName evidence="13">PGPase</shortName>
        <ecNumber evidence="6 13">3.1.3.18</ecNumber>
    </recommendedName>
</protein>